<evidence type="ECO:0000256" key="2">
    <source>
        <dbReference type="ARBA" id="ARBA00022448"/>
    </source>
</evidence>
<dbReference type="PANTHER" id="PTHR31645:SF0">
    <property type="entry name" value="OLIGOPEPTIDE TRANSPORTER YGL114W-RELATED"/>
    <property type="match status" value="1"/>
</dbReference>
<reference evidence="8 9" key="1">
    <citation type="journal article" date="2019" name="Nat. Microbiol.">
        <title>Mediterranean grassland soil C-N compound turnover is dependent on rainfall and depth, and is mediated by genomically divergent microorganisms.</title>
        <authorList>
            <person name="Diamond S."/>
            <person name="Andeer P.F."/>
            <person name="Li Z."/>
            <person name="Crits-Christoph A."/>
            <person name="Burstein D."/>
            <person name="Anantharaman K."/>
            <person name="Lane K.R."/>
            <person name="Thomas B.C."/>
            <person name="Pan C."/>
            <person name="Northen T.R."/>
            <person name="Banfield J.F."/>
        </authorList>
    </citation>
    <scope>NUCLEOTIDE SEQUENCE [LARGE SCALE GENOMIC DNA]</scope>
    <source>
        <strain evidence="8">WS_3</strain>
    </source>
</reference>
<dbReference type="EMBL" id="VBOT01000010">
    <property type="protein sequence ID" value="TMQ53750.1"/>
    <property type="molecule type" value="Genomic_DNA"/>
</dbReference>
<feature type="region of interest" description="Disordered" evidence="6">
    <location>
        <begin position="1"/>
        <end position="69"/>
    </location>
</feature>
<keyword evidence="3 7" id="KW-0812">Transmembrane</keyword>
<feature type="transmembrane region" description="Helical" evidence="7">
    <location>
        <begin position="480"/>
        <end position="507"/>
    </location>
</feature>
<dbReference type="InterPro" id="IPR004813">
    <property type="entry name" value="OPT"/>
</dbReference>
<feature type="transmembrane region" description="Helical" evidence="7">
    <location>
        <begin position="412"/>
        <end position="431"/>
    </location>
</feature>
<proteinExistence type="predicted"/>
<evidence type="ECO:0000256" key="1">
    <source>
        <dbReference type="ARBA" id="ARBA00004141"/>
    </source>
</evidence>
<feature type="transmembrane region" description="Helical" evidence="7">
    <location>
        <begin position="351"/>
        <end position="373"/>
    </location>
</feature>
<feature type="transmembrane region" description="Helical" evidence="7">
    <location>
        <begin position="239"/>
        <end position="258"/>
    </location>
</feature>
<keyword evidence="5 7" id="KW-0472">Membrane</keyword>
<dbReference type="NCBIfam" id="TIGR00728">
    <property type="entry name" value="OPT_sfam"/>
    <property type="match status" value="1"/>
</dbReference>
<feature type="transmembrane region" description="Helical" evidence="7">
    <location>
        <begin position="125"/>
        <end position="144"/>
    </location>
</feature>
<dbReference type="GO" id="GO:0016020">
    <property type="term" value="C:membrane"/>
    <property type="evidence" value="ECO:0007669"/>
    <property type="project" value="UniProtKB-SubCell"/>
</dbReference>
<feature type="transmembrane region" description="Helical" evidence="7">
    <location>
        <begin position="265"/>
        <end position="285"/>
    </location>
</feature>
<evidence type="ECO:0000256" key="5">
    <source>
        <dbReference type="ARBA" id="ARBA00023136"/>
    </source>
</evidence>
<keyword evidence="2" id="KW-0813">Transport</keyword>
<evidence type="ECO:0000256" key="3">
    <source>
        <dbReference type="ARBA" id="ARBA00022692"/>
    </source>
</evidence>
<evidence type="ECO:0000313" key="9">
    <source>
        <dbReference type="Proteomes" id="UP000320184"/>
    </source>
</evidence>
<feature type="transmembrane region" description="Helical" evidence="7">
    <location>
        <begin position="443"/>
        <end position="468"/>
    </location>
</feature>
<protein>
    <submittedName>
        <fullName evidence="8">OPT family oligopeptide transporter</fullName>
    </submittedName>
</protein>
<feature type="transmembrane region" description="Helical" evidence="7">
    <location>
        <begin position="150"/>
        <end position="173"/>
    </location>
</feature>
<evidence type="ECO:0000256" key="7">
    <source>
        <dbReference type="SAM" id="Phobius"/>
    </source>
</evidence>
<comment type="subcellular location">
    <subcellularLocation>
        <location evidence="1">Membrane</location>
        <topology evidence="1">Multi-pass membrane protein</topology>
    </subcellularLocation>
</comment>
<evidence type="ECO:0000256" key="4">
    <source>
        <dbReference type="ARBA" id="ARBA00022989"/>
    </source>
</evidence>
<organism evidence="8 9">
    <name type="scientific">Eiseniibacteriota bacterium</name>
    <dbReference type="NCBI Taxonomy" id="2212470"/>
    <lineage>
        <taxon>Bacteria</taxon>
        <taxon>Candidatus Eiseniibacteriota</taxon>
    </lineage>
</organism>
<feature type="transmembrane region" description="Helical" evidence="7">
    <location>
        <begin position="185"/>
        <end position="204"/>
    </location>
</feature>
<dbReference type="InterPro" id="IPR045035">
    <property type="entry name" value="YSL-like"/>
</dbReference>
<dbReference type="GO" id="GO:0035673">
    <property type="term" value="F:oligopeptide transmembrane transporter activity"/>
    <property type="evidence" value="ECO:0007669"/>
    <property type="project" value="InterPro"/>
</dbReference>
<keyword evidence="4 7" id="KW-1133">Transmembrane helix</keyword>
<gene>
    <name evidence="8" type="ORF">E6K73_00880</name>
</gene>
<sequence length="509" mass="54985">MGRRGLDARGVPRRSRQAADDQHRAAAIPIRDRRRHHAAHAPSGGRRDGGQAGEVAGARGAARRNHHLVPRRETEWGQSGFGWVKVTGNPWLSWIQWPRLPGQWLPGEWIEGWWRIGKYRLRQDLTLSFEGSLLFVATGAIMGFRQAWSLMLGTVINYAVLAPIMMNAGVIPLTGGGAFRRISTWSLWIGVPMMVTSGLLLFFIQWKTVVRAFSTITAMFRPRRAGRVEDPMDRIEVPGSWFVGGVVTLGVITVWVGHHFLHIQYWMGVIAVLVTFLLVVVAGRATGETDITPTGPLSKITQLTFGALAPGNIATNLMTANITAGACTHAGDLLTDLKSGYLLGAKPRQQFIAQFFGVLVGTLVVVPVFFLLIPNASLLGTEQWPAPAAQVWRGVAELLAKGVGALHPTARIGLVIGGSLGIIFTLLELAFPKAKKFIPSCTGLGLAFTITGYYSVSMFIGALIALLLERAKPKVAAQYVVPVSSGIIAGESLMGVGIALLAVLHVLEP</sequence>
<dbReference type="Pfam" id="PF03169">
    <property type="entry name" value="OPT"/>
    <property type="match status" value="1"/>
</dbReference>
<dbReference type="PANTHER" id="PTHR31645">
    <property type="entry name" value="OLIGOPEPTIDE TRANSPORTER YGL114W-RELATED"/>
    <property type="match status" value="1"/>
</dbReference>
<evidence type="ECO:0000256" key="6">
    <source>
        <dbReference type="SAM" id="MobiDB-lite"/>
    </source>
</evidence>
<evidence type="ECO:0000313" key="8">
    <source>
        <dbReference type="EMBL" id="TMQ53750.1"/>
    </source>
</evidence>
<name>A0A538SQV3_UNCEI</name>
<dbReference type="AlphaFoldDB" id="A0A538SQV3"/>
<accession>A0A538SQV3</accession>
<comment type="caution">
    <text evidence="8">The sequence shown here is derived from an EMBL/GenBank/DDBJ whole genome shotgun (WGS) entry which is preliminary data.</text>
</comment>
<dbReference type="Proteomes" id="UP000320184">
    <property type="component" value="Unassembled WGS sequence"/>
</dbReference>